<protein>
    <submittedName>
        <fullName evidence="3">PH domain-containing protein</fullName>
    </submittedName>
</protein>
<dbReference type="EMBL" id="JADCLJ010000023">
    <property type="protein sequence ID" value="MBE4909673.1"/>
    <property type="molecule type" value="Genomic_DNA"/>
</dbReference>
<feature type="transmembrane region" description="Helical" evidence="1">
    <location>
        <begin position="21"/>
        <end position="41"/>
    </location>
</feature>
<evidence type="ECO:0000256" key="1">
    <source>
        <dbReference type="SAM" id="Phobius"/>
    </source>
</evidence>
<accession>A0ABR9QME8</accession>
<organism evidence="3 4">
    <name type="scientific">Litchfieldia luteola</name>
    <dbReference type="NCBI Taxonomy" id="682179"/>
    <lineage>
        <taxon>Bacteria</taxon>
        <taxon>Bacillati</taxon>
        <taxon>Bacillota</taxon>
        <taxon>Bacilli</taxon>
        <taxon>Bacillales</taxon>
        <taxon>Bacillaceae</taxon>
        <taxon>Litchfieldia</taxon>
    </lineage>
</organism>
<feature type="transmembrane region" description="Helical" evidence="1">
    <location>
        <begin position="47"/>
        <end position="67"/>
    </location>
</feature>
<keyword evidence="4" id="KW-1185">Reference proteome</keyword>
<proteinExistence type="predicted"/>
<evidence type="ECO:0000313" key="4">
    <source>
        <dbReference type="Proteomes" id="UP001516662"/>
    </source>
</evidence>
<keyword evidence="1" id="KW-0472">Membrane</keyword>
<dbReference type="InterPro" id="IPR005182">
    <property type="entry name" value="YdbS-like_PH"/>
</dbReference>
<evidence type="ECO:0000259" key="2">
    <source>
        <dbReference type="Pfam" id="PF03703"/>
    </source>
</evidence>
<dbReference type="RefSeq" id="WP_193538576.1">
    <property type="nucleotide sequence ID" value="NZ_JADCLJ010000023.1"/>
</dbReference>
<sequence>MRAAPQKRINEKALRVWRISAAISSIFGWLIFAGVLTLTLIFEWPIWIVWTLLALIVIESVVSIIIVPKIRWKRWRYEVLEHEVDLQYGLFTINRRLIPMVRVQHVDTQQGPILRKFKLATVTISTAAGTHEIPALDEVEADELRDFISKLARVVDEDDVI</sequence>
<dbReference type="Proteomes" id="UP001516662">
    <property type="component" value="Unassembled WGS sequence"/>
</dbReference>
<dbReference type="PANTHER" id="PTHR34473">
    <property type="entry name" value="UPF0699 TRANSMEMBRANE PROTEIN YDBS"/>
    <property type="match status" value="1"/>
</dbReference>
<dbReference type="PANTHER" id="PTHR34473:SF2">
    <property type="entry name" value="UPF0699 TRANSMEMBRANE PROTEIN YDBT"/>
    <property type="match status" value="1"/>
</dbReference>
<name>A0ABR9QME8_9BACI</name>
<reference evidence="3 4" key="1">
    <citation type="submission" date="2020-10" db="EMBL/GenBank/DDBJ databases">
        <title>Bacillus sp. HD4P25, an endophyte from a halophyte.</title>
        <authorList>
            <person name="Sun J.-Q."/>
        </authorList>
    </citation>
    <scope>NUCLEOTIDE SEQUENCE [LARGE SCALE GENOMIC DNA]</scope>
    <source>
        <strain evidence="3 4">YIM 93174</strain>
    </source>
</reference>
<feature type="domain" description="YdbS-like PH" evidence="2">
    <location>
        <begin position="72"/>
        <end position="148"/>
    </location>
</feature>
<keyword evidence="1" id="KW-1133">Transmembrane helix</keyword>
<evidence type="ECO:0000313" key="3">
    <source>
        <dbReference type="EMBL" id="MBE4909673.1"/>
    </source>
</evidence>
<keyword evidence="1" id="KW-0812">Transmembrane</keyword>
<dbReference type="Pfam" id="PF03703">
    <property type="entry name" value="bPH_2"/>
    <property type="match status" value="1"/>
</dbReference>
<comment type="caution">
    <text evidence="3">The sequence shown here is derived from an EMBL/GenBank/DDBJ whole genome shotgun (WGS) entry which is preliminary data.</text>
</comment>
<gene>
    <name evidence="3" type="ORF">IMZ08_16645</name>
</gene>